<evidence type="ECO:0000256" key="3">
    <source>
        <dbReference type="ARBA" id="ARBA00022694"/>
    </source>
</evidence>
<keyword evidence="10" id="KW-1185">Reference proteome</keyword>
<dbReference type="InterPro" id="IPR043129">
    <property type="entry name" value="ATPase_NBD"/>
</dbReference>
<dbReference type="GO" id="GO:0008033">
    <property type="term" value="P:tRNA processing"/>
    <property type="evidence" value="ECO:0007669"/>
    <property type="project" value="UniProtKB-KW"/>
</dbReference>
<dbReference type="Proteomes" id="UP000579281">
    <property type="component" value="Unassembled WGS sequence"/>
</dbReference>
<keyword evidence="4" id="KW-0479">Metal-binding</keyword>
<dbReference type="Gene3D" id="3.30.420.40">
    <property type="match status" value="2"/>
</dbReference>
<keyword evidence="3" id="KW-0819">tRNA processing</keyword>
<evidence type="ECO:0000256" key="6">
    <source>
        <dbReference type="ARBA" id="ARBA00023315"/>
    </source>
</evidence>
<dbReference type="GO" id="GO:0046872">
    <property type="term" value="F:metal ion binding"/>
    <property type="evidence" value="ECO:0007669"/>
    <property type="project" value="UniProtKB-KW"/>
</dbReference>
<evidence type="ECO:0000256" key="2">
    <source>
        <dbReference type="ARBA" id="ARBA00022679"/>
    </source>
</evidence>
<comment type="catalytic activity">
    <reaction evidence="7">
        <text>L-threonylcarbamoyladenylate + adenosine(37) in tRNA = N(6)-L-threonylcarbamoyladenosine(37) in tRNA + AMP + H(+)</text>
        <dbReference type="Rhea" id="RHEA:37059"/>
        <dbReference type="Rhea" id="RHEA-COMP:10162"/>
        <dbReference type="Rhea" id="RHEA-COMP:10163"/>
        <dbReference type="ChEBI" id="CHEBI:15378"/>
        <dbReference type="ChEBI" id="CHEBI:73682"/>
        <dbReference type="ChEBI" id="CHEBI:74411"/>
        <dbReference type="ChEBI" id="CHEBI:74418"/>
        <dbReference type="ChEBI" id="CHEBI:456215"/>
        <dbReference type="EC" id="2.3.1.234"/>
    </reaction>
</comment>
<reference evidence="9 10" key="1">
    <citation type="submission" date="2020-08" db="EMBL/GenBank/DDBJ databases">
        <title>Genomic Encyclopedia of Type Strains, Phase IV (KMG-IV): sequencing the most valuable type-strain genomes for metagenomic binning, comparative biology and taxonomic classification.</title>
        <authorList>
            <person name="Goeker M."/>
        </authorList>
    </citation>
    <scope>NUCLEOTIDE SEQUENCE [LARGE SCALE GENOMIC DNA]</scope>
    <source>
        <strain evidence="9 10">DSM 103526</strain>
    </source>
</reference>
<keyword evidence="2 9" id="KW-0808">Transferase</keyword>
<gene>
    <name evidence="9" type="ORF">HNQ80_002733</name>
</gene>
<dbReference type="AlphaFoldDB" id="A0A841L2L1"/>
<dbReference type="PANTHER" id="PTHR11735:SF6">
    <property type="entry name" value="TRNA N6-ADENOSINE THREONYLCARBAMOYLTRANSFERASE, MITOCHONDRIAL"/>
    <property type="match status" value="1"/>
</dbReference>
<dbReference type="PRINTS" id="PR00789">
    <property type="entry name" value="OSIALOPTASE"/>
</dbReference>
<dbReference type="InterPro" id="IPR000905">
    <property type="entry name" value="Gcp-like_dom"/>
</dbReference>
<dbReference type="EMBL" id="JACHEN010000016">
    <property type="protein sequence ID" value="MBB6216629.1"/>
    <property type="molecule type" value="Genomic_DNA"/>
</dbReference>
<keyword evidence="6 9" id="KW-0012">Acyltransferase</keyword>
<evidence type="ECO:0000313" key="9">
    <source>
        <dbReference type="EMBL" id="MBB6216629.1"/>
    </source>
</evidence>
<dbReference type="RefSeq" id="WP_184311152.1">
    <property type="nucleotide sequence ID" value="NZ_JACHEN010000016.1"/>
</dbReference>
<protein>
    <recommendedName>
        <fullName evidence="1">N(6)-L-threonylcarbamoyladenine synthase</fullName>
        <ecNumber evidence="1">2.3.1.234</ecNumber>
    </recommendedName>
</protein>
<name>A0A841L2L1_9FIRM</name>
<evidence type="ECO:0000313" key="10">
    <source>
        <dbReference type="Proteomes" id="UP000579281"/>
    </source>
</evidence>
<dbReference type="EC" id="2.3.1.234" evidence="1"/>
<feature type="domain" description="Gcp-like" evidence="8">
    <location>
        <begin position="93"/>
        <end position="306"/>
    </location>
</feature>
<dbReference type="InterPro" id="IPR017861">
    <property type="entry name" value="KAE1/TsaD"/>
</dbReference>
<keyword evidence="5" id="KW-0408">Iron</keyword>
<evidence type="ECO:0000256" key="4">
    <source>
        <dbReference type="ARBA" id="ARBA00022723"/>
    </source>
</evidence>
<accession>A0A841L2L1</accession>
<comment type="caution">
    <text evidence="9">The sequence shown here is derived from an EMBL/GenBank/DDBJ whole genome shotgun (WGS) entry which is preliminary data.</text>
</comment>
<sequence>MAQYYLGIDTSNYTTSMAVVDAAGLLIYEKRKLLEVKKGERGLRQSDALFQHVLTMPELFEDFTLHVDSGQIKKVIVSSRPRPVENSYMPVFRAGQSYGKVLASTLNCGYQEFSHQENHIKAAEWSAGANLGDQFIAIHISGGTTEILKIIKKQNAGYDIVQIGGTKDISIGQLIDRIGVSLGLDFPAGKALDRMAVNSESFDFKLPASVKGTFMNLSGPETKAMRAIAQGGDSHGIAWATFQCISKSLEAAILNACQDTALHQVIIVGGVASSSYIRDFLSHSHKLEGIDIHYGDAKYCTDHAVGTALLGID</sequence>
<evidence type="ECO:0000256" key="5">
    <source>
        <dbReference type="ARBA" id="ARBA00023004"/>
    </source>
</evidence>
<dbReference type="SUPFAM" id="SSF53067">
    <property type="entry name" value="Actin-like ATPase domain"/>
    <property type="match status" value="1"/>
</dbReference>
<evidence type="ECO:0000256" key="1">
    <source>
        <dbReference type="ARBA" id="ARBA00012156"/>
    </source>
</evidence>
<dbReference type="Pfam" id="PF00814">
    <property type="entry name" value="TsaD"/>
    <property type="match status" value="1"/>
</dbReference>
<dbReference type="PANTHER" id="PTHR11735">
    <property type="entry name" value="TRNA N6-ADENOSINE THREONYLCARBAMOYLTRANSFERASE"/>
    <property type="match status" value="1"/>
</dbReference>
<proteinExistence type="predicted"/>
<evidence type="ECO:0000256" key="7">
    <source>
        <dbReference type="ARBA" id="ARBA00048117"/>
    </source>
</evidence>
<evidence type="ECO:0000259" key="8">
    <source>
        <dbReference type="Pfam" id="PF00814"/>
    </source>
</evidence>
<organism evidence="9 10">
    <name type="scientific">Anaerosolibacter carboniphilus</name>
    <dbReference type="NCBI Taxonomy" id="1417629"/>
    <lineage>
        <taxon>Bacteria</taxon>
        <taxon>Bacillati</taxon>
        <taxon>Bacillota</taxon>
        <taxon>Clostridia</taxon>
        <taxon>Peptostreptococcales</taxon>
        <taxon>Thermotaleaceae</taxon>
        <taxon>Anaerosolibacter</taxon>
    </lineage>
</organism>
<dbReference type="GO" id="GO:0061711">
    <property type="term" value="F:tRNA N(6)-L-threonylcarbamoyladenine synthase activity"/>
    <property type="evidence" value="ECO:0007669"/>
    <property type="project" value="UniProtKB-EC"/>
</dbReference>